<sequence length="389" mass="44434">MKYKSVSLNIIFTLLFLILSALFLIYIFRNIQNREDFTESSSYSWKEGGGNGCLGNLNTNTELMDRNSKFLTMKHNRFDNNRFYKKNSLQDPSHPYRNYCDVMTYAELLAYRCLNKSPMELKTIFDREDIASTIDYVYIYDDISLKSFILSKIQSEKSKLGTKVVGPVYVCISQAPYLRSVSNKAGVNPLDVWIAAREDIANQKQAYYFNKVNSAGDITVVQNTSDGTDTFATTQTISSLYCHILIVYPAYKKTMVLKEPIITKQPIVITNFLEKTMASHYTDHGLCFLKCNKSTDLNCGCLTRTEAVSSTSPAATLNWFYDNIANAANATLNNNRDKPLYKSSCLDHTKNNLETNFTMMYYVNPYSNEYGDKNIIKDPEEDFPDEKCV</sequence>
<keyword evidence="1" id="KW-0472">Membrane</keyword>
<reference evidence="2" key="1">
    <citation type="journal article" date="2020" name="Nature">
        <title>Giant virus diversity and host interactions through global metagenomics.</title>
        <authorList>
            <person name="Schulz F."/>
            <person name="Roux S."/>
            <person name="Paez-Espino D."/>
            <person name="Jungbluth S."/>
            <person name="Walsh D.A."/>
            <person name="Denef V.J."/>
            <person name="McMahon K.D."/>
            <person name="Konstantinidis K.T."/>
            <person name="Eloe-Fadrosh E.A."/>
            <person name="Kyrpides N.C."/>
            <person name="Woyke T."/>
        </authorList>
    </citation>
    <scope>NUCLEOTIDE SEQUENCE</scope>
    <source>
        <strain evidence="2">GVMAG-S-1101178-73</strain>
    </source>
</reference>
<feature type="transmembrane region" description="Helical" evidence="1">
    <location>
        <begin position="6"/>
        <end position="28"/>
    </location>
</feature>
<keyword evidence="1" id="KW-1133">Transmembrane helix</keyword>
<dbReference type="EMBL" id="MN740821">
    <property type="protein sequence ID" value="QHU13535.1"/>
    <property type="molecule type" value="Genomic_DNA"/>
</dbReference>
<proteinExistence type="predicted"/>
<accession>A0A6C0K647</accession>
<dbReference type="AlphaFoldDB" id="A0A6C0K647"/>
<evidence type="ECO:0000256" key="1">
    <source>
        <dbReference type="SAM" id="Phobius"/>
    </source>
</evidence>
<keyword evidence="1" id="KW-0812">Transmembrane</keyword>
<protein>
    <submittedName>
        <fullName evidence="2">Uncharacterized protein</fullName>
    </submittedName>
</protein>
<name>A0A6C0K647_9ZZZZ</name>
<evidence type="ECO:0000313" key="2">
    <source>
        <dbReference type="EMBL" id="QHU13535.1"/>
    </source>
</evidence>
<organism evidence="2">
    <name type="scientific">viral metagenome</name>
    <dbReference type="NCBI Taxonomy" id="1070528"/>
    <lineage>
        <taxon>unclassified sequences</taxon>
        <taxon>metagenomes</taxon>
        <taxon>organismal metagenomes</taxon>
    </lineage>
</organism>